<sequence length="513" mass="58600">MKKFNIITLGLFSAAALMTSCSESFLEVESFTQDFVDTYYTTEEHIGQSLVAAYSPMQWNDWNGSQYNPQNLMSDLMADDVYPGGNGPSDNEFYHLMANYSAIPTNCMSGMWSNMYSGVKRCNDLLKYAEASKGEISEENYNSWTEQARILRAYYYNMLWKFWGNIPFYFENLEAPFKAPQLKADEVYEKVITDLEGALAMNAIPTRWDDDNLGRVNKYTGYMLYAEMVMYQNDELRYGKALTFMNEIIGDASYSLLPNFADLWQSKNEWNSETIFDVMYSDNQTNRGWGAGDAIFAGGTVFPRLCGCPQAFTDLGSDDGWGFSPVREATWNLFTENDTRRDASIMDVRAMTDAMGADFKPRYQNTGLWNGKYYAYSKNVENALGDKQLNYNNNLRIYRYSETLLNAAELELKVNNDAAKAANYVNQVRKRAGVSELSTVDLDAILNERHLEFVGEGKRYWDLVRTGKAVSVLVPSDEMGGLWRNKAWTENKKYLPIPYTEMSADPALEQNNY</sequence>
<dbReference type="InterPro" id="IPR012944">
    <property type="entry name" value="SusD_RagB_dom"/>
</dbReference>
<protein>
    <submittedName>
        <fullName evidence="8">SusD family protein</fullName>
    </submittedName>
</protein>
<evidence type="ECO:0000256" key="2">
    <source>
        <dbReference type="ARBA" id="ARBA00006275"/>
    </source>
</evidence>
<dbReference type="AlphaFoldDB" id="D1Q009"/>
<feature type="domain" description="RagB/SusD" evidence="6">
    <location>
        <begin position="330"/>
        <end position="512"/>
    </location>
</feature>
<keyword evidence="4" id="KW-0472">Membrane</keyword>
<evidence type="ECO:0000256" key="1">
    <source>
        <dbReference type="ARBA" id="ARBA00004442"/>
    </source>
</evidence>
<accession>D1Q009</accession>
<dbReference type="RefSeq" id="WP_007174939.1">
    <property type="nucleotide sequence ID" value="NZ_GG704783.1"/>
</dbReference>
<dbReference type="InterPro" id="IPR033985">
    <property type="entry name" value="SusD-like_N"/>
</dbReference>
<comment type="similarity">
    <text evidence="2">Belongs to the SusD family.</text>
</comment>
<keyword evidence="5" id="KW-0998">Cell outer membrane</keyword>
<dbReference type="EMBL" id="ACKS01000103">
    <property type="protein sequence ID" value="EFA43023.1"/>
    <property type="molecule type" value="Genomic_DNA"/>
</dbReference>
<proteinExistence type="inferred from homology"/>
<reference evidence="8 9" key="1">
    <citation type="submission" date="2009-10" db="EMBL/GenBank/DDBJ databases">
        <authorList>
            <person name="Qin X."/>
            <person name="Bachman B."/>
            <person name="Battles P."/>
            <person name="Bell A."/>
            <person name="Bess C."/>
            <person name="Bickham C."/>
            <person name="Chaboub L."/>
            <person name="Chen D."/>
            <person name="Coyle M."/>
            <person name="Deiros D.R."/>
            <person name="Dinh H."/>
            <person name="Forbes L."/>
            <person name="Fowler G."/>
            <person name="Francisco L."/>
            <person name="Fu Q."/>
            <person name="Gubbala S."/>
            <person name="Hale W."/>
            <person name="Han Y."/>
            <person name="Hemphill L."/>
            <person name="Highlander S.K."/>
            <person name="Hirani K."/>
            <person name="Hogues M."/>
            <person name="Jackson L."/>
            <person name="Jakkamsetti A."/>
            <person name="Javaid M."/>
            <person name="Jiang H."/>
            <person name="Korchina V."/>
            <person name="Kovar C."/>
            <person name="Lara F."/>
            <person name="Lee S."/>
            <person name="Mata R."/>
            <person name="Mathew T."/>
            <person name="Moen C."/>
            <person name="Morales K."/>
            <person name="Munidasa M."/>
            <person name="Nazareth L."/>
            <person name="Ngo R."/>
            <person name="Nguyen L."/>
            <person name="Okwuonu G."/>
            <person name="Ongeri F."/>
            <person name="Patil S."/>
            <person name="Petrosino J."/>
            <person name="Pham C."/>
            <person name="Pham P."/>
            <person name="Pu L.-L."/>
            <person name="Puazo M."/>
            <person name="Raj R."/>
            <person name="Reid J."/>
            <person name="Rouhana J."/>
            <person name="Saada N."/>
            <person name="Shang Y."/>
            <person name="Simmons D."/>
            <person name="Thornton R."/>
            <person name="Warren J."/>
            <person name="Weissenberger G."/>
            <person name="Zhang J."/>
            <person name="Zhang L."/>
            <person name="Zhou C."/>
            <person name="Zhu D."/>
            <person name="Muzny D."/>
            <person name="Worley K."/>
            <person name="Gibbs R."/>
        </authorList>
    </citation>
    <scope>NUCLEOTIDE SEQUENCE [LARGE SCALE GENOMIC DNA]</scope>
    <source>
        <strain evidence="8 9">DSM 17361</strain>
    </source>
</reference>
<dbReference type="SUPFAM" id="SSF48452">
    <property type="entry name" value="TPR-like"/>
    <property type="match status" value="1"/>
</dbReference>
<dbReference type="Pfam" id="PF07980">
    <property type="entry name" value="SusD_RagB"/>
    <property type="match status" value="1"/>
</dbReference>
<evidence type="ECO:0000256" key="5">
    <source>
        <dbReference type="ARBA" id="ARBA00023237"/>
    </source>
</evidence>
<dbReference type="Pfam" id="PF14322">
    <property type="entry name" value="SusD-like_3"/>
    <property type="match status" value="1"/>
</dbReference>
<comment type="subcellular location">
    <subcellularLocation>
        <location evidence="1">Cell outer membrane</location>
    </subcellularLocation>
</comment>
<evidence type="ECO:0000259" key="7">
    <source>
        <dbReference type="Pfam" id="PF14322"/>
    </source>
</evidence>
<keyword evidence="3" id="KW-0732">Signal</keyword>
<evidence type="ECO:0000313" key="8">
    <source>
        <dbReference type="EMBL" id="EFA43023.1"/>
    </source>
</evidence>
<keyword evidence="9" id="KW-1185">Reference proteome</keyword>
<evidence type="ECO:0000313" key="9">
    <source>
        <dbReference type="Proteomes" id="UP000003160"/>
    </source>
</evidence>
<feature type="domain" description="SusD-like N-terminal" evidence="7">
    <location>
        <begin position="25"/>
        <end position="222"/>
    </location>
</feature>
<name>D1Q009_9BACT</name>
<dbReference type="Proteomes" id="UP000003160">
    <property type="component" value="Unassembled WGS sequence"/>
</dbReference>
<organism evidence="8 9">
    <name type="scientific">Hallella bergensis DSM 17361</name>
    <dbReference type="NCBI Taxonomy" id="585502"/>
    <lineage>
        <taxon>Bacteria</taxon>
        <taxon>Pseudomonadati</taxon>
        <taxon>Bacteroidota</taxon>
        <taxon>Bacteroidia</taxon>
        <taxon>Bacteroidales</taxon>
        <taxon>Prevotellaceae</taxon>
        <taxon>Hallella</taxon>
    </lineage>
</organism>
<dbReference type="eggNOG" id="COG0446">
    <property type="taxonomic scope" value="Bacteria"/>
</dbReference>
<evidence type="ECO:0000256" key="4">
    <source>
        <dbReference type="ARBA" id="ARBA00023136"/>
    </source>
</evidence>
<dbReference type="HOGENOM" id="CLU_015553_1_3_10"/>
<dbReference type="InterPro" id="IPR011990">
    <property type="entry name" value="TPR-like_helical_dom_sf"/>
</dbReference>
<evidence type="ECO:0000256" key="3">
    <source>
        <dbReference type="ARBA" id="ARBA00022729"/>
    </source>
</evidence>
<comment type="caution">
    <text evidence="8">The sequence shown here is derived from an EMBL/GenBank/DDBJ whole genome shotgun (WGS) entry which is preliminary data.</text>
</comment>
<dbReference type="GO" id="GO:0009279">
    <property type="term" value="C:cell outer membrane"/>
    <property type="evidence" value="ECO:0007669"/>
    <property type="project" value="UniProtKB-SubCell"/>
</dbReference>
<dbReference type="OrthoDB" id="617686at2"/>
<dbReference type="Gene3D" id="1.25.40.390">
    <property type="match status" value="1"/>
</dbReference>
<gene>
    <name evidence="8" type="ORF">HMPREF0645_2544</name>
</gene>
<evidence type="ECO:0000259" key="6">
    <source>
        <dbReference type="Pfam" id="PF07980"/>
    </source>
</evidence>
<dbReference type="PROSITE" id="PS51257">
    <property type="entry name" value="PROKAR_LIPOPROTEIN"/>
    <property type="match status" value="1"/>
</dbReference>